<dbReference type="InterPro" id="IPR044666">
    <property type="entry name" value="Cyclophilin_A-like"/>
</dbReference>
<keyword evidence="3" id="KW-1133">Transmembrane helix</keyword>
<dbReference type="PANTHER" id="PTHR45625:SF3">
    <property type="entry name" value="PEPTIDYL-PROLYL CIS-TRANS ISOMERASE B-RELATED"/>
    <property type="match status" value="1"/>
</dbReference>
<keyword evidence="3" id="KW-0472">Membrane</keyword>
<evidence type="ECO:0000313" key="5">
    <source>
        <dbReference type="EMBL" id="NNM45039.1"/>
    </source>
</evidence>
<proteinExistence type="predicted"/>
<dbReference type="SUPFAM" id="SSF50891">
    <property type="entry name" value="Cyclophilin-like"/>
    <property type="match status" value="1"/>
</dbReference>
<evidence type="ECO:0000313" key="6">
    <source>
        <dbReference type="Proteomes" id="UP000588586"/>
    </source>
</evidence>
<accession>A0A849HD82</accession>
<feature type="transmembrane region" description="Helical" evidence="3">
    <location>
        <begin position="34"/>
        <end position="53"/>
    </location>
</feature>
<dbReference type="Gene3D" id="2.40.100.10">
    <property type="entry name" value="Cyclophilin-like"/>
    <property type="match status" value="1"/>
</dbReference>
<comment type="caution">
    <text evidence="5">The sequence shown here is derived from an EMBL/GenBank/DDBJ whole genome shotgun (WGS) entry which is preliminary data.</text>
</comment>
<sequence>MTKEQERARARRRAERLDAKIAAKQAEAARNKQVAAVVAAVLVVVAAFVVIATKMSGDDSPTPAAGGTTSSQPTPSATTAAVAGCKPAPAVPGTKAQLKLPDKKTAAGKTYNAVVSTNCGDITLELDGAKAPQTVASFVQLARQNYFKDSPCHRLTTSGIFVLQCGDPAGGTGQGPGYSFGIENAPKDGTYPTGTLAMARTQDPNSNADQFFIVYKDTKLPTEGGGYSIFGKVTKGLDIVEKIAAAGAAGGAGDGAPNAPISILTVAVTEKKA</sequence>
<organism evidence="5 6">
    <name type="scientific">Knoellia koreensis</name>
    <dbReference type="NCBI Taxonomy" id="2730921"/>
    <lineage>
        <taxon>Bacteria</taxon>
        <taxon>Bacillati</taxon>
        <taxon>Actinomycetota</taxon>
        <taxon>Actinomycetes</taxon>
        <taxon>Micrococcales</taxon>
        <taxon>Intrasporangiaceae</taxon>
        <taxon>Knoellia</taxon>
    </lineage>
</organism>
<dbReference type="GO" id="GO:0003755">
    <property type="term" value="F:peptidyl-prolyl cis-trans isomerase activity"/>
    <property type="evidence" value="ECO:0007669"/>
    <property type="project" value="InterPro"/>
</dbReference>
<dbReference type="InterPro" id="IPR029000">
    <property type="entry name" value="Cyclophilin-like_dom_sf"/>
</dbReference>
<dbReference type="InterPro" id="IPR002130">
    <property type="entry name" value="Cyclophilin-type_PPIase_dom"/>
</dbReference>
<dbReference type="EMBL" id="JABEPQ010000001">
    <property type="protein sequence ID" value="NNM45039.1"/>
    <property type="molecule type" value="Genomic_DNA"/>
</dbReference>
<evidence type="ECO:0000256" key="3">
    <source>
        <dbReference type="SAM" id="Phobius"/>
    </source>
</evidence>
<dbReference type="Pfam" id="PF00160">
    <property type="entry name" value="Pro_isomerase"/>
    <property type="match status" value="1"/>
</dbReference>
<feature type="compositionally biased region" description="Low complexity" evidence="2">
    <location>
        <begin position="65"/>
        <end position="84"/>
    </location>
</feature>
<dbReference type="AlphaFoldDB" id="A0A849HD82"/>
<evidence type="ECO:0000259" key="4">
    <source>
        <dbReference type="PROSITE" id="PS50072"/>
    </source>
</evidence>
<dbReference type="PROSITE" id="PS50072">
    <property type="entry name" value="CSA_PPIASE_2"/>
    <property type="match status" value="1"/>
</dbReference>
<dbReference type="RefSeq" id="WP_171242112.1">
    <property type="nucleotide sequence ID" value="NZ_JABEPQ010000001.1"/>
</dbReference>
<feature type="region of interest" description="Disordered" evidence="2">
    <location>
        <begin position="58"/>
        <end position="85"/>
    </location>
</feature>
<protein>
    <submittedName>
        <fullName evidence="5">Peptidylprolyl isomerase</fullName>
    </submittedName>
</protein>
<reference evidence="5 6" key="1">
    <citation type="submission" date="2020-04" db="EMBL/GenBank/DDBJ databases">
        <title>Knoellia sp. isolate from air conditioner.</title>
        <authorList>
            <person name="Chea S."/>
            <person name="Kim D.-U."/>
        </authorList>
    </citation>
    <scope>NUCLEOTIDE SEQUENCE [LARGE SCALE GENOMIC DNA]</scope>
    <source>
        <strain evidence="5 6">DB2414S</strain>
    </source>
</reference>
<keyword evidence="3" id="KW-0812">Transmembrane</keyword>
<dbReference type="PANTHER" id="PTHR45625">
    <property type="entry name" value="PEPTIDYL-PROLYL CIS-TRANS ISOMERASE-RELATED"/>
    <property type="match status" value="1"/>
</dbReference>
<evidence type="ECO:0000256" key="2">
    <source>
        <dbReference type="SAM" id="MobiDB-lite"/>
    </source>
</evidence>
<keyword evidence="6" id="KW-1185">Reference proteome</keyword>
<gene>
    <name evidence="5" type="ORF">HJG52_03340</name>
</gene>
<name>A0A849HD82_9MICO</name>
<feature type="domain" description="PPIase cyclophilin-type" evidence="4">
    <location>
        <begin position="120"/>
        <end position="268"/>
    </location>
</feature>
<comment type="function">
    <text evidence="1">PPIases accelerate the folding of proteins. It catalyzes the cis-trans isomerization of proline imidic peptide bonds in oligopeptides.</text>
</comment>
<evidence type="ECO:0000256" key="1">
    <source>
        <dbReference type="ARBA" id="ARBA00002388"/>
    </source>
</evidence>
<dbReference type="Proteomes" id="UP000588586">
    <property type="component" value="Unassembled WGS sequence"/>
</dbReference>
<keyword evidence="5" id="KW-0413">Isomerase</keyword>